<dbReference type="PANTHER" id="PTHR10314">
    <property type="entry name" value="CYSTATHIONINE BETA-SYNTHASE"/>
    <property type="match status" value="1"/>
</dbReference>
<feature type="domain" description="Tryptophan synthase beta chain-like PALP" evidence="4">
    <location>
        <begin position="6"/>
        <end position="291"/>
    </location>
</feature>
<gene>
    <name evidence="5" type="ORF">BE04_49425</name>
</gene>
<evidence type="ECO:0000256" key="1">
    <source>
        <dbReference type="ARBA" id="ARBA00001933"/>
    </source>
</evidence>
<dbReference type="InterPro" id="IPR050214">
    <property type="entry name" value="Cys_Synth/Cystath_Beta-Synth"/>
</dbReference>
<dbReference type="SUPFAM" id="SSF53686">
    <property type="entry name" value="Tryptophan synthase beta subunit-like PLP-dependent enzymes"/>
    <property type="match status" value="1"/>
</dbReference>
<dbReference type="GO" id="GO:0016765">
    <property type="term" value="F:transferase activity, transferring alkyl or aryl (other than methyl) groups"/>
    <property type="evidence" value="ECO:0007669"/>
    <property type="project" value="UniProtKB-ARBA"/>
</dbReference>
<dbReference type="InterPro" id="IPR036052">
    <property type="entry name" value="TrpB-like_PALP_sf"/>
</dbReference>
<dbReference type="PROSITE" id="PS00901">
    <property type="entry name" value="CYS_SYNTHASE"/>
    <property type="match status" value="1"/>
</dbReference>
<evidence type="ECO:0000256" key="2">
    <source>
        <dbReference type="ARBA" id="ARBA00007103"/>
    </source>
</evidence>
<dbReference type="InterPro" id="IPR001926">
    <property type="entry name" value="TrpB-like_PALP"/>
</dbReference>
<protein>
    <recommendedName>
        <fullName evidence="4">Tryptophan synthase beta chain-like PALP domain-containing protein</fullName>
    </recommendedName>
</protein>
<sequence>MDMKTILDAIGKTPLLTLDGIHVKCEFRSPSGSIKDRLAKYVIEKAEETGLLKEGATIVEASSGNTGTAVAMVGAVKGYEVTIFIPEGLSAERYKMMRAFGADVRTVPRDRMDIAVQSASALGKERGHFHVNQFASPWNAEDHEKHLGGEILRAFGRRRIDAVVAAIGSGGTLIGLARAFRRVNPEVKVFGVEPPRCALVHGRLHDRPEVCEPHRIEGIADGFVPPLVEDNIELIDDVLLVEDEDAIEEARRIARVHGCFVGVSSGANLLAARRVKEERPELRNVVTLFPDEGEKYLSEPWFSR</sequence>
<dbReference type="GO" id="GO:0006535">
    <property type="term" value="P:cysteine biosynthetic process from serine"/>
    <property type="evidence" value="ECO:0007669"/>
    <property type="project" value="InterPro"/>
</dbReference>
<evidence type="ECO:0000259" key="4">
    <source>
        <dbReference type="Pfam" id="PF00291"/>
    </source>
</evidence>
<evidence type="ECO:0000313" key="5">
    <source>
        <dbReference type="EMBL" id="KYF49810.1"/>
    </source>
</evidence>
<dbReference type="Proteomes" id="UP000075604">
    <property type="component" value="Unassembled WGS sequence"/>
</dbReference>
<proteinExistence type="inferred from homology"/>
<reference evidence="5 6" key="1">
    <citation type="submission" date="2014-02" db="EMBL/GenBank/DDBJ databases">
        <title>The small core and large imbalanced accessory genome model reveals a collaborative survival strategy of Sorangium cellulosum strains in nature.</title>
        <authorList>
            <person name="Han K."/>
            <person name="Peng R."/>
            <person name="Blom J."/>
            <person name="Li Y.-Z."/>
        </authorList>
    </citation>
    <scope>NUCLEOTIDE SEQUENCE [LARGE SCALE GENOMIC DNA]</scope>
    <source>
        <strain evidence="5 6">So0157-18</strain>
    </source>
</reference>
<dbReference type="CDD" id="cd01561">
    <property type="entry name" value="CBS_like"/>
    <property type="match status" value="1"/>
</dbReference>
<comment type="cofactor">
    <cofactor evidence="1">
        <name>pyridoxal 5'-phosphate</name>
        <dbReference type="ChEBI" id="CHEBI:597326"/>
    </cofactor>
</comment>
<dbReference type="AlphaFoldDB" id="A0A150P2U1"/>
<name>A0A150P2U1_SORCE</name>
<dbReference type="EMBL" id="JELX01004208">
    <property type="protein sequence ID" value="KYF49810.1"/>
    <property type="molecule type" value="Genomic_DNA"/>
</dbReference>
<comment type="similarity">
    <text evidence="2">Belongs to the cysteine synthase/cystathionine beta-synthase family.</text>
</comment>
<dbReference type="FunFam" id="3.40.50.1100:FF:000003">
    <property type="entry name" value="Cystathionine beta-synthase"/>
    <property type="match status" value="1"/>
</dbReference>
<accession>A0A150P2U1</accession>
<dbReference type="InterPro" id="IPR001216">
    <property type="entry name" value="P-phosphate_BS"/>
</dbReference>
<keyword evidence="3" id="KW-0663">Pyridoxal phosphate</keyword>
<organism evidence="5 6">
    <name type="scientific">Sorangium cellulosum</name>
    <name type="common">Polyangium cellulosum</name>
    <dbReference type="NCBI Taxonomy" id="56"/>
    <lineage>
        <taxon>Bacteria</taxon>
        <taxon>Pseudomonadati</taxon>
        <taxon>Myxococcota</taxon>
        <taxon>Polyangia</taxon>
        <taxon>Polyangiales</taxon>
        <taxon>Polyangiaceae</taxon>
        <taxon>Sorangium</taxon>
    </lineage>
</organism>
<evidence type="ECO:0000256" key="3">
    <source>
        <dbReference type="ARBA" id="ARBA00022898"/>
    </source>
</evidence>
<evidence type="ECO:0000313" key="6">
    <source>
        <dbReference type="Proteomes" id="UP000075604"/>
    </source>
</evidence>
<comment type="caution">
    <text evidence="5">The sequence shown here is derived from an EMBL/GenBank/DDBJ whole genome shotgun (WGS) entry which is preliminary data.</text>
</comment>
<dbReference type="Gene3D" id="3.40.50.1100">
    <property type="match status" value="2"/>
</dbReference>
<dbReference type="Pfam" id="PF00291">
    <property type="entry name" value="PALP"/>
    <property type="match status" value="1"/>
</dbReference>